<protein>
    <submittedName>
        <fullName evidence="1">Uncharacterized protein</fullName>
    </submittedName>
</protein>
<proteinExistence type="predicted"/>
<evidence type="ECO:0000313" key="2">
    <source>
        <dbReference type="Proteomes" id="UP001365542"/>
    </source>
</evidence>
<reference evidence="1 2" key="1">
    <citation type="submission" date="2019-10" db="EMBL/GenBank/DDBJ databases">
        <authorList>
            <person name="Palmer J.M."/>
        </authorList>
    </citation>
    <scope>NUCLEOTIDE SEQUENCE [LARGE SCALE GENOMIC DNA]</scope>
    <source>
        <strain evidence="1 2">TWF694</strain>
    </source>
</reference>
<dbReference type="EMBL" id="JAVHJO010000002">
    <property type="protein sequence ID" value="KAK6542364.1"/>
    <property type="molecule type" value="Genomic_DNA"/>
</dbReference>
<dbReference type="Proteomes" id="UP001365542">
    <property type="component" value="Unassembled WGS sequence"/>
</dbReference>
<name>A0AAV9XJQ5_9PEZI</name>
<gene>
    <name evidence="1" type="ORF">TWF694_006322</name>
</gene>
<sequence length="77" mass="8782">MTEVVNGFAAQYLELVRRNFLEIEDKAHLSVGITRLAHPTGAGFKAIKRRMCLAICQRFRSLPTCEQDDDKVATWFP</sequence>
<organism evidence="1 2">
    <name type="scientific">Orbilia ellipsospora</name>
    <dbReference type="NCBI Taxonomy" id="2528407"/>
    <lineage>
        <taxon>Eukaryota</taxon>
        <taxon>Fungi</taxon>
        <taxon>Dikarya</taxon>
        <taxon>Ascomycota</taxon>
        <taxon>Pezizomycotina</taxon>
        <taxon>Orbiliomycetes</taxon>
        <taxon>Orbiliales</taxon>
        <taxon>Orbiliaceae</taxon>
        <taxon>Orbilia</taxon>
    </lineage>
</organism>
<comment type="caution">
    <text evidence="1">The sequence shown here is derived from an EMBL/GenBank/DDBJ whole genome shotgun (WGS) entry which is preliminary data.</text>
</comment>
<keyword evidence="2" id="KW-1185">Reference proteome</keyword>
<accession>A0AAV9XJQ5</accession>
<evidence type="ECO:0000313" key="1">
    <source>
        <dbReference type="EMBL" id="KAK6542364.1"/>
    </source>
</evidence>
<dbReference type="AlphaFoldDB" id="A0AAV9XJQ5"/>